<feature type="compositionally biased region" description="Polar residues" evidence="1">
    <location>
        <begin position="481"/>
        <end position="490"/>
    </location>
</feature>
<name>A0A7J6XE69_THATH</name>
<feature type="region of interest" description="Disordered" evidence="1">
    <location>
        <begin position="397"/>
        <end position="490"/>
    </location>
</feature>
<dbReference type="PANTHER" id="PTHR31286">
    <property type="entry name" value="GLYCINE-RICH CELL WALL STRUCTURAL PROTEIN 1.8-LIKE"/>
    <property type="match status" value="1"/>
</dbReference>
<accession>A0A7J6XE69</accession>
<evidence type="ECO:0000259" key="2">
    <source>
        <dbReference type="Pfam" id="PF14111"/>
    </source>
</evidence>
<feature type="compositionally biased region" description="Polar residues" evidence="1">
    <location>
        <begin position="427"/>
        <end position="455"/>
    </location>
</feature>
<dbReference type="InterPro" id="IPR025558">
    <property type="entry name" value="DUF4283"/>
</dbReference>
<dbReference type="AlphaFoldDB" id="A0A7J6XE69"/>
<dbReference type="Proteomes" id="UP000554482">
    <property type="component" value="Unassembled WGS sequence"/>
</dbReference>
<feature type="compositionally biased region" description="Basic and acidic residues" evidence="1">
    <location>
        <begin position="457"/>
        <end position="466"/>
    </location>
</feature>
<feature type="domain" description="DUF4283" evidence="2">
    <location>
        <begin position="123"/>
        <end position="203"/>
    </location>
</feature>
<keyword evidence="4" id="KW-1185">Reference proteome</keyword>
<dbReference type="InterPro" id="IPR040256">
    <property type="entry name" value="At4g02000-like"/>
</dbReference>
<protein>
    <submittedName>
        <fullName evidence="3">Zinc ion binding / nucleic acid binding protein</fullName>
    </submittedName>
</protein>
<gene>
    <name evidence="3" type="ORF">FRX31_002371</name>
</gene>
<reference evidence="3 4" key="1">
    <citation type="submission" date="2020-06" db="EMBL/GenBank/DDBJ databases">
        <title>Transcriptomic and genomic resources for Thalictrum thalictroides and T. hernandezii: Facilitating candidate gene discovery in an emerging model plant lineage.</title>
        <authorList>
            <person name="Arias T."/>
            <person name="Riano-Pachon D.M."/>
            <person name="Di Stilio V.S."/>
        </authorList>
    </citation>
    <scope>NUCLEOTIDE SEQUENCE [LARGE SCALE GENOMIC DNA]</scope>
    <source>
        <strain evidence="4">cv. WT478/WT964</strain>
        <tissue evidence="3">Leaves</tissue>
    </source>
</reference>
<evidence type="ECO:0000313" key="3">
    <source>
        <dbReference type="EMBL" id="KAF5208044.1"/>
    </source>
</evidence>
<evidence type="ECO:0000313" key="4">
    <source>
        <dbReference type="Proteomes" id="UP000554482"/>
    </source>
</evidence>
<proteinExistence type="predicted"/>
<dbReference type="PANTHER" id="PTHR31286:SF181">
    <property type="entry name" value="ZINC KNUCKLE (CCHC-TYPE) FAMILY PROTEIN"/>
    <property type="match status" value="1"/>
</dbReference>
<feature type="region of interest" description="Disordered" evidence="1">
    <location>
        <begin position="1"/>
        <end position="34"/>
    </location>
</feature>
<dbReference type="EMBL" id="JABWDY010000564">
    <property type="protein sequence ID" value="KAF5208044.1"/>
    <property type="molecule type" value="Genomic_DNA"/>
</dbReference>
<comment type="caution">
    <text evidence="3">The sequence shown here is derived from an EMBL/GenBank/DDBJ whole genome shotgun (WGS) entry which is preliminary data.</text>
</comment>
<feature type="region of interest" description="Disordered" evidence="1">
    <location>
        <begin position="320"/>
        <end position="353"/>
    </location>
</feature>
<evidence type="ECO:0000256" key="1">
    <source>
        <dbReference type="SAM" id="MobiDB-lite"/>
    </source>
</evidence>
<organism evidence="3 4">
    <name type="scientific">Thalictrum thalictroides</name>
    <name type="common">Rue-anemone</name>
    <name type="synonym">Anemone thalictroides</name>
    <dbReference type="NCBI Taxonomy" id="46969"/>
    <lineage>
        <taxon>Eukaryota</taxon>
        <taxon>Viridiplantae</taxon>
        <taxon>Streptophyta</taxon>
        <taxon>Embryophyta</taxon>
        <taxon>Tracheophyta</taxon>
        <taxon>Spermatophyta</taxon>
        <taxon>Magnoliopsida</taxon>
        <taxon>Ranunculales</taxon>
        <taxon>Ranunculaceae</taxon>
        <taxon>Thalictroideae</taxon>
        <taxon>Thalictrum</taxon>
    </lineage>
</organism>
<dbReference type="OrthoDB" id="831829at2759"/>
<sequence length="490" mass="54630">MGNEEESHVSAMPLGDKQPETDLEGIGSAPVEEAGKDLKDGVCDALAVTQEKGKAIVVEEDALNVGENSSSTTKDKGNISPNNWATLFRNERGKNSSVDLLHYDPEYINGMAKCPQDVLDLGEKEWNDYLVGFFMGKRLPYPVVKEALAKQWKAKGSYDVATDEDFFYFKFSQEEDKRSVMELGPIFIAGMIFIVKPWSSGIEAQRKQIKSVPLWVTIHGIPKKLWTKEGLSYVGSLLGKPICSDEATAQKTRLTFAKICVEVDSVFDLPVSKQVDIGEAELVTLQFEYPWKPQQCSKCKEYGHTDKRCGMEKVHYKKKKQTWVPKPREEKAKESWKKVEKKHNDQPSIGVMKEGTPMERAEPLERGDSIVDTIVISHQCSPKKTIEEVHVRNKFNALEEEDESDDSEGKGEAEFLESSSEEEVEVTQLQKGTVSIVQTRAQKSKSKSSPVTVQKSKPPDQNKKNGEGSPSRNKGGGKNLGSGTQPSKSY</sequence>
<feature type="compositionally biased region" description="Basic and acidic residues" evidence="1">
    <location>
        <begin position="326"/>
        <end position="345"/>
    </location>
</feature>
<dbReference type="Pfam" id="PF14111">
    <property type="entry name" value="DUF4283"/>
    <property type="match status" value="1"/>
</dbReference>